<dbReference type="PANTHER" id="PTHR36204:SF1">
    <property type="entry name" value="N-ACETYLMANNOSAMINE-6-PHOSPHATE 2-EPIMERASE-RELATED"/>
    <property type="match status" value="1"/>
</dbReference>
<evidence type="ECO:0000256" key="1">
    <source>
        <dbReference type="ARBA" id="ARBA00000056"/>
    </source>
</evidence>
<dbReference type="UniPathway" id="UPA00629">
    <property type="reaction ID" value="UER00682"/>
</dbReference>
<dbReference type="NCBIfam" id="NF002231">
    <property type="entry name" value="PRK01130.1"/>
    <property type="match status" value="1"/>
</dbReference>
<proteinExistence type="inferred from homology"/>
<evidence type="ECO:0000256" key="6">
    <source>
        <dbReference type="ARBA" id="ARBA00023277"/>
    </source>
</evidence>
<dbReference type="GO" id="GO:0005829">
    <property type="term" value="C:cytosol"/>
    <property type="evidence" value="ECO:0007669"/>
    <property type="project" value="TreeGrafter"/>
</dbReference>
<keyword evidence="6 7" id="KW-0119">Carbohydrate metabolism</keyword>
<name>A0A537IPZ2_9BACT</name>
<dbReference type="Proteomes" id="UP000318834">
    <property type="component" value="Unassembled WGS sequence"/>
</dbReference>
<organism evidence="8 9">
    <name type="scientific">Candidatus Segetimicrobium genomatis</name>
    <dbReference type="NCBI Taxonomy" id="2569760"/>
    <lineage>
        <taxon>Bacteria</taxon>
        <taxon>Bacillati</taxon>
        <taxon>Candidatus Sysuimicrobiota</taxon>
        <taxon>Candidatus Sysuimicrobiia</taxon>
        <taxon>Candidatus Sysuimicrobiales</taxon>
        <taxon>Candidatus Segetimicrobiaceae</taxon>
        <taxon>Candidatus Segetimicrobium</taxon>
    </lineage>
</organism>
<dbReference type="GO" id="GO:0047465">
    <property type="term" value="F:N-acylglucosamine-6-phosphate 2-epimerase activity"/>
    <property type="evidence" value="ECO:0007669"/>
    <property type="project" value="UniProtKB-EC"/>
</dbReference>
<evidence type="ECO:0000313" key="9">
    <source>
        <dbReference type="Proteomes" id="UP000318834"/>
    </source>
</evidence>
<accession>A0A537IPZ2</accession>
<dbReference type="HAMAP" id="MF_01235">
    <property type="entry name" value="ManNAc6P_epimer"/>
    <property type="match status" value="1"/>
</dbReference>
<dbReference type="GO" id="GO:0005975">
    <property type="term" value="P:carbohydrate metabolic process"/>
    <property type="evidence" value="ECO:0007669"/>
    <property type="project" value="UniProtKB-UniRule"/>
</dbReference>
<dbReference type="AlphaFoldDB" id="A0A537IPZ2"/>
<reference evidence="8 9" key="1">
    <citation type="journal article" date="2019" name="Nat. Microbiol.">
        <title>Mediterranean grassland soil C-N compound turnover is dependent on rainfall and depth, and is mediated by genomically divergent microorganisms.</title>
        <authorList>
            <person name="Diamond S."/>
            <person name="Andeer P.F."/>
            <person name="Li Z."/>
            <person name="Crits-Christoph A."/>
            <person name="Burstein D."/>
            <person name="Anantharaman K."/>
            <person name="Lane K.R."/>
            <person name="Thomas B.C."/>
            <person name="Pan C."/>
            <person name="Northen T.R."/>
            <person name="Banfield J.F."/>
        </authorList>
    </citation>
    <scope>NUCLEOTIDE SEQUENCE [LARGE SCALE GENOMIC DNA]</scope>
    <source>
        <strain evidence="8">NP_8</strain>
    </source>
</reference>
<evidence type="ECO:0000256" key="7">
    <source>
        <dbReference type="HAMAP-Rule" id="MF_01235"/>
    </source>
</evidence>
<sequence>MSAGWQERLRGGLIVSCQARAGHPLHDPVVIAAMARAAVAGGAVGLRINGEADLREVRRGVDVPLIGLRKVWSSESPVYITPTFADAKIIAEAGADIIAIDATARPRPGDERLDQLIPRIKQLLGRPVMADVATLEDGMRAATLGADIVATTLSGYAGGGPAPEDPDLDLVRKLAAALRVPVIAEGRYRVPAEVREALRAGAFAVVVGRAITDPLLLTKSFVDATKEFRR</sequence>
<dbReference type="CDD" id="cd04729">
    <property type="entry name" value="NanE"/>
    <property type="match status" value="1"/>
</dbReference>
<comment type="similarity">
    <text evidence="4 7">Belongs to the NanE family.</text>
</comment>
<evidence type="ECO:0000256" key="5">
    <source>
        <dbReference type="ARBA" id="ARBA00023235"/>
    </source>
</evidence>
<evidence type="ECO:0000256" key="2">
    <source>
        <dbReference type="ARBA" id="ARBA00002147"/>
    </source>
</evidence>
<keyword evidence="5 7" id="KW-0413">Isomerase</keyword>
<evidence type="ECO:0000256" key="3">
    <source>
        <dbReference type="ARBA" id="ARBA00005081"/>
    </source>
</evidence>
<evidence type="ECO:0000313" key="8">
    <source>
        <dbReference type="EMBL" id="TMI73418.1"/>
    </source>
</evidence>
<comment type="function">
    <text evidence="2 7">Converts N-acetylmannosamine-6-phosphate (ManNAc-6-P) to N-acetylglucosamine-6-phosphate (GlcNAc-6-P).</text>
</comment>
<protein>
    <recommendedName>
        <fullName evidence="7">Putative N-acetylmannosamine-6-phosphate 2-epimerase</fullName>
        <ecNumber evidence="7">5.1.3.9</ecNumber>
    </recommendedName>
    <alternativeName>
        <fullName evidence="7">ManNAc-6-P epimerase</fullName>
    </alternativeName>
</protein>
<dbReference type="Pfam" id="PF04131">
    <property type="entry name" value="NanE"/>
    <property type="match status" value="1"/>
</dbReference>
<dbReference type="PANTHER" id="PTHR36204">
    <property type="entry name" value="N-ACETYLMANNOSAMINE-6-PHOSPHATE 2-EPIMERASE-RELATED"/>
    <property type="match status" value="1"/>
</dbReference>
<dbReference type="Gene3D" id="3.20.20.70">
    <property type="entry name" value="Aldolase class I"/>
    <property type="match status" value="1"/>
</dbReference>
<dbReference type="InterPro" id="IPR011060">
    <property type="entry name" value="RibuloseP-bd_barrel"/>
</dbReference>
<dbReference type="GO" id="GO:0006053">
    <property type="term" value="P:N-acetylmannosamine catabolic process"/>
    <property type="evidence" value="ECO:0007669"/>
    <property type="project" value="TreeGrafter"/>
</dbReference>
<dbReference type="SUPFAM" id="SSF51366">
    <property type="entry name" value="Ribulose-phoshate binding barrel"/>
    <property type="match status" value="1"/>
</dbReference>
<dbReference type="EMBL" id="VBAP01000071">
    <property type="protein sequence ID" value="TMI73418.1"/>
    <property type="molecule type" value="Genomic_DNA"/>
</dbReference>
<comment type="pathway">
    <text evidence="3 7">Amino-sugar metabolism; N-acetylneuraminate degradation; D-fructose 6-phosphate from N-acetylneuraminate: step 3/5.</text>
</comment>
<comment type="catalytic activity">
    <reaction evidence="1 7">
        <text>an N-acyl-D-glucosamine 6-phosphate = an N-acyl-D-mannosamine 6-phosphate</text>
        <dbReference type="Rhea" id="RHEA:23932"/>
        <dbReference type="ChEBI" id="CHEBI:57599"/>
        <dbReference type="ChEBI" id="CHEBI:57666"/>
        <dbReference type="EC" id="5.1.3.9"/>
    </reaction>
</comment>
<evidence type="ECO:0000256" key="4">
    <source>
        <dbReference type="ARBA" id="ARBA00007439"/>
    </source>
</evidence>
<dbReference type="InterPro" id="IPR007260">
    <property type="entry name" value="NanE"/>
</dbReference>
<dbReference type="InterPro" id="IPR013785">
    <property type="entry name" value="Aldolase_TIM"/>
</dbReference>
<dbReference type="GO" id="GO:0019262">
    <property type="term" value="P:N-acetylneuraminate catabolic process"/>
    <property type="evidence" value="ECO:0007669"/>
    <property type="project" value="UniProtKB-UniRule"/>
</dbReference>
<dbReference type="EC" id="5.1.3.9" evidence="7"/>
<comment type="caution">
    <text evidence="8">The sequence shown here is derived from an EMBL/GenBank/DDBJ whole genome shotgun (WGS) entry which is preliminary data.</text>
</comment>
<gene>
    <name evidence="7" type="primary">nanE</name>
    <name evidence="8" type="ORF">E6H05_09800</name>
</gene>